<dbReference type="InterPro" id="IPR036278">
    <property type="entry name" value="Sialidase_sf"/>
</dbReference>
<evidence type="ECO:0000313" key="1">
    <source>
        <dbReference type="EMBL" id="KUP94076.1"/>
    </source>
</evidence>
<dbReference type="OrthoDB" id="9764969at2"/>
<dbReference type="CDD" id="cd15482">
    <property type="entry name" value="Sialidase_non-viral"/>
    <property type="match status" value="1"/>
</dbReference>
<reference evidence="1 2" key="1">
    <citation type="submission" date="2015-12" db="EMBL/GenBank/DDBJ databases">
        <title>Genome sequence of the marine Rhodobacteraceae strain O3.65, Candidatus Tritonibacter horizontis.</title>
        <authorList>
            <person name="Poehlein A."/>
            <person name="Giebel H.A."/>
            <person name="Voget S."/>
            <person name="Brinkhoff T."/>
        </authorList>
    </citation>
    <scope>NUCLEOTIDE SEQUENCE [LARGE SCALE GENOMIC DNA]</scope>
    <source>
        <strain evidence="1 2">O3.65</strain>
    </source>
</reference>
<proteinExistence type="predicted"/>
<dbReference type="SUPFAM" id="SSF50939">
    <property type="entry name" value="Sialidases"/>
    <property type="match status" value="1"/>
</dbReference>
<dbReference type="PATRIC" id="fig|1768241.3.peg.1096"/>
<dbReference type="Proteomes" id="UP000068382">
    <property type="component" value="Unassembled WGS sequence"/>
</dbReference>
<protein>
    <recommendedName>
        <fullName evidence="3">BNR/Asp-box repeat protein</fullName>
    </recommendedName>
</protein>
<gene>
    <name evidence="1" type="ORF">TRIHO_10560</name>
</gene>
<organism evidence="1 2">
    <name type="scientific">Tritonibacter horizontis</name>
    <dbReference type="NCBI Taxonomy" id="1768241"/>
    <lineage>
        <taxon>Bacteria</taxon>
        <taxon>Pseudomonadati</taxon>
        <taxon>Pseudomonadota</taxon>
        <taxon>Alphaproteobacteria</taxon>
        <taxon>Rhodobacterales</taxon>
        <taxon>Paracoccaceae</taxon>
        <taxon>Tritonibacter</taxon>
    </lineage>
</organism>
<evidence type="ECO:0000313" key="2">
    <source>
        <dbReference type="Proteomes" id="UP000068382"/>
    </source>
</evidence>
<dbReference type="AlphaFoldDB" id="A0A132C0L6"/>
<dbReference type="RefSeq" id="WP_096708181.1">
    <property type="nucleotide sequence ID" value="NZ_LPUY01000032.1"/>
</dbReference>
<name>A0A132C0L6_9RHOB</name>
<keyword evidence="2" id="KW-1185">Reference proteome</keyword>
<evidence type="ECO:0008006" key="3">
    <source>
        <dbReference type="Google" id="ProtNLM"/>
    </source>
</evidence>
<sequence length="356" mass="38298">MSWTEGNNAVRMALFDGTYWTEARTIHQSETLFVNWADFPSVVGLSDGTLAAHWLELNGPGSYQYDVKIAFSFDEGLNWTTPIIPHDDRSKREHGFVSLIPDDSAGLTALWLDGRAYDNQAADDSYENAMQVRARRIAPDGSMGPESLLDPRACTCCQTSAVRKEAGNIIAVYRDRTAEEIRDISVVRLVEEEWTDPETIYGDGWEIAGCPVNGPAIDALGTYAVVVWFTGANGEAKARIAFSRDGGASFEDPLQLDLGTPAGRVDVLQMGDGKALALWLEYANGGEAIVVCQVSPESGCTSPQALHINRGRESVGFPRITRSAAGVVVAWTGSAQGNLAGTTVVGVEVAIPSPAR</sequence>
<dbReference type="EMBL" id="LPUY01000032">
    <property type="protein sequence ID" value="KUP94076.1"/>
    <property type="molecule type" value="Genomic_DNA"/>
</dbReference>
<dbReference type="Gene3D" id="2.120.10.10">
    <property type="match status" value="1"/>
</dbReference>
<comment type="caution">
    <text evidence="1">The sequence shown here is derived from an EMBL/GenBank/DDBJ whole genome shotgun (WGS) entry which is preliminary data.</text>
</comment>
<accession>A0A132C0L6</accession>